<feature type="repeat" description="FG-GAP" evidence="13">
    <location>
        <begin position="118"/>
        <end position="184"/>
    </location>
</feature>
<keyword evidence="3 14" id="KW-0812">Transmembrane</keyword>
<dbReference type="Pfam" id="PF20805">
    <property type="entry name" value="Integrin_A_Ig_2"/>
    <property type="match status" value="1"/>
</dbReference>
<evidence type="ECO:0000259" key="17">
    <source>
        <dbReference type="Pfam" id="PF20805"/>
    </source>
</evidence>
<keyword evidence="5" id="KW-0677">Repeat</keyword>
<proteinExistence type="inferred from homology"/>
<dbReference type="Pfam" id="PF08441">
    <property type="entry name" value="Integrin_A_Ig_1"/>
    <property type="match status" value="1"/>
</dbReference>
<keyword evidence="8 14" id="KW-0401">Integrin</keyword>
<dbReference type="Pfam" id="PF01839">
    <property type="entry name" value="FG-GAP"/>
    <property type="match status" value="2"/>
</dbReference>
<accession>A0AAD6FPW1</accession>
<dbReference type="InterPro" id="IPR028994">
    <property type="entry name" value="Integrin_alpha_N"/>
</dbReference>
<dbReference type="InterPro" id="IPR000413">
    <property type="entry name" value="Integrin_alpha"/>
</dbReference>
<gene>
    <name evidence="19" type="ORF">JOQ06_027263</name>
</gene>
<evidence type="ECO:0000256" key="1">
    <source>
        <dbReference type="ARBA" id="ARBA00004479"/>
    </source>
</evidence>
<dbReference type="InterPro" id="IPR032695">
    <property type="entry name" value="Integrin_dom_sf"/>
</dbReference>
<dbReference type="Pfam" id="PF20806">
    <property type="entry name" value="Integrin_A_Ig_3"/>
    <property type="match status" value="1"/>
</dbReference>
<evidence type="ECO:0000256" key="11">
    <source>
        <dbReference type="ARBA" id="ARBA00023170"/>
    </source>
</evidence>
<dbReference type="InterPro" id="IPR013649">
    <property type="entry name" value="Integrin_alpha_Ig-like_1"/>
</dbReference>
<keyword evidence="6 14" id="KW-0130">Cell adhesion</keyword>
<evidence type="ECO:0000256" key="15">
    <source>
        <dbReference type="SAM" id="MobiDB-lite"/>
    </source>
</evidence>
<comment type="subcellular location">
    <subcellularLocation>
        <location evidence="1 14">Membrane</location>
        <topology evidence="1 14">Single-pass type I membrane protein</topology>
    </subcellularLocation>
</comment>
<dbReference type="GO" id="GO:0005178">
    <property type="term" value="F:integrin binding"/>
    <property type="evidence" value="ECO:0007669"/>
    <property type="project" value="TreeGrafter"/>
</dbReference>
<evidence type="ECO:0008006" key="21">
    <source>
        <dbReference type="Google" id="ProtNLM"/>
    </source>
</evidence>
<dbReference type="FunFam" id="1.20.5.930:FF:000001">
    <property type="entry name" value="Integrin subunit alpha V"/>
    <property type="match status" value="1"/>
</dbReference>
<evidence type="ECO:0000256" key="14">
    <source>
        <dbReference type="RuleBase" id="RU003762"/>
    </source>
</evidence>
<feature type="domain" description="Integrin alpha first immunoglubulin-like" evidence="16">
    <location>
        <begin position="548"/>
        <end position="702"/>
    </location>
</feature>
<comment type="caution">
    <text evidence="19">The sequence shown here is derived from an EMBL/GenBank/DDBJ whole genome shotgun (WGS) entry which is preliminary data.</text>
</comment>
<feature type="repeat" description="FG-GAP" evidence="13">
    <location>
        <begin position="380"/>
        <end position="441"/>
    </location>
</feature>
<evidence type="ECO:0000256" key="6">
    <source>
        <dbReference type="ARBA" id="ARBA00022889"/>
    </source>
</evidence>
<dbReference type="PROSITE" id="PS51470">
    <property type="entry name" value="FG_GAP"/>
    <property type="match status" value="4"/>
</dbReference>
<dbReference type="AlphaFoldDB" id="A0AAD6FPW1"/>
<dbReference type="Gene3D" id="2.130.10.130">
    <property type="entry name" value="Integrin alpha, N-terminal"/>
    <property type="match status" value="1"/>
</dbReference>
<feature type="transmembrane region" description="Helical" evidence="14">
    <location>
        <begin position="1088"/>
        <end position="1112"/>
    </location>
</feature>
<dbReference type="InterPro" id="IPR013517">
    <property type="entry name" value="FG-GAP"/>
</dbReference>
<reference evidence="19" key="1">
    <citation type="submission" date="2022-11" db="EMBL/GenBank/DDBJ databases">
        <title>Chromosome-level genome of Pogonophryne albipinna.</title>
        <authorList>
            <person name="Jo E."/>
        </authorList>
    </citation>
    <scope>NUCLEOTIDE SEQUENCE</scope>
    <source>
        <strain evidence="19">SGF0006</strain>
        <tissue evidence="19">Muscle</tissue>
    </source>
</reference>
<keyword evidence="4" id="KW-0732">Signal</keyword>
<organism evidence="19 20">
    <name type="scientific">Pogonophryne albipinna</name>
    <dbReference type="NCBI Taxonomy" id="1090488"/>
    <lineage>
        <taxon>Eukaryota</taxon>
        <taxon>Metazoa</taxon>
        <taxon>Chordata</taxon>
        <taxon>Craniata</taxon>
        <taxon>Vertebrata</taxon>
        <taxon>Euteleostomi</taxon>
        <taxon>Actinopterygii</taxon>
        <taxon>Neopterygii</taxon>
        <taxon>Teleostei</taxon>
        <taxon>Neoteleostei</taxon>
        <taxon>Acanthomorphata</taxon>
        <taxon>Eupercaria</taxon>
        <taxon>Perciformes</taxon>
        <taxon>Notothenioidei</taxon>
        <taxon>Pogonophryne</taxon>
    </lineage>
</organism>
<dbReference type="PANTHER" id="PTHR23220:SF89">
    <property type="entry name" value="INTEGRIN ALPHA-3"/>
    <property type="match status" value="1"/>
</dbReference>
<name>A0AAD6FPW1_9TELE</name>
<protein>
    <recommendedName>
        <fullName evidence="21">Integrin alpha-2 domain-containing protein</fullName>
    </recommendedName>
</protein>
<dbReference type="SUPFAM" id="SSF69318">
    <property type="entry name" value="Integrin alpha N-terminal domain"/>
    <property type="match status" value="1"/>
</dbReference>
<keyword evidence="9 14" id="KW-0472">Membrane</keyword>
<dbReference type="SMART" id="SM00191">
    <property type="entry name" value="Int_alpha"/>
    <property type="match status" value="4"/>
</dbReference>
<dbReference type="PRINTS" id="PR01185">
    <property type="entry name" value="INTEGRINA"/>
</dbReference>
<evidence type="ECO:0000256" key="2">
    <source>
        <dbReference type="ARBA" id="ARBA00008054"/>
    </source>
</evidence>
<feature type="compositionally biased region" description="Basic and acidic residues" evidence="15">
    <location>
        <begin position="12"/>
        <end position="21"/>
    </location>
</feature>
<dbReference type="Gene3D" id="2.60.40.1530">
    <property type="entry name" value="ntegrin, alpha v. Chain A, domain 4"/>
    <property type="match status" value="1"/>
</dbReference>
<dbReference type="Proteomes" id="UP001219934">
    <property type="component" value="Unassembled WGS sequence"/>
</dbReference>
<dbReference type="GO" id="GO:0009897">
    <property type="term" value="C:external side of plasma membrane"/>
    <property type="evidence" value="ECO:0007669"/>
    <property type="project" value="TreeGrafter"/>
</dbReference>
<evidence type="ECO:0000256" key="12">
    <source>
        <dbReference type="ARBA" id="ARBA00023180"/>
    </source>
</evidence>
<evidence type="ECO:0000313" key="20">
    <source>
        <dbReference type="Proteomes" id="UP001219934"/>
    </source>
</evidence>
<dbReference type="GO" id="GO:0050900">
    <property type="term" value="P:leukocyte migration"/>
    <property type="evidence" value="ECO:0007669"/>
    <property type="project" value="TreeGrafter"/>
</dbReference>
<dbReference type="GO" id="GO:0008305">
    <property type="term" value="C:integrin complex"/>
    <property type="evidence" value="ECO:0007669"/>
    <property type="project" value="InterPro"/>
</dbReference>
<dbReference type="Gene3D" id="2.60.40.1460">
    <property type="entry name" value="Integrin domains. Chain A, domain 2"/>
    <property type="match status" value="1"/>
</dbReference>
<dbReference type="EMBL" id="JAPTMU010000007">
    <property type="protein sequence ID" value="KAJ4940975.1"/>
    <property type="molecule type" value="Genomic_DNA"/>
</dbReference>
<evidence type="ECO:0000256" key="5">
    <source>
        <dbReference type="ARBA" id="ARBA00022737"/>
    </source>
</evidence>
<evidence type="ECO:0000313" key="19">
    <source>
        <dbReference type="EMBL" id="KAJ4940975.1"/>
    </source>
</evidence>
<dbReference type="InterPro" id="IPR048286">
    <property type="entry name" value="Integrin_alpha_Ig-like_3"/>
</dbReference>
<evidence type="ECO:0000256" key="7">
    <source>
        <dbReference type="ARBA" id="ARBA00022989"/>
    </source>
</evidence>
<feature type="domain" description="Integrin alpha second immunoglobulin-like" evidence="17">
    <location>
        <begin position="703"/>
        <end position="850"/>
    </location>
</feature>
<dbReference type="GO" id="GO:0098609">
    <property type="term" value="P:cell-cell adhesion"/>
    <property type="evidence" value="ECO:0007669"/>
    <property type="project" value="TreeGrafter"/>
</dbReference>
<feature type="region of interest" description="Disordered" evidence="15">
    <location>
        <begin position="10"/>
        <end position="45"/>
    </location>
</feature>
<dbReference type="InterPro" id="IPR048285">
    <property type="entry name" value="Integrin_alpha_Ig-like_2"/>
</dbReference>
<feature type="repeat" description="FG-GAP" evidence="13">
    <location>
        <begin position="442"/>
        <end position="497"/>
    </location>
</feature>
<keyword evidence="11 14" id="KW-0675">Receptor</keyword>
<dbReference type="GO" id="GO:0033627">
    <property type="term" value="P:cell adhesion mediated by integrin"/>
    <property type="evidence" value="ECO:0007669"/>
    <property type="project" value="TreeGrafter"/>
</dbReference>
<feature type="domain" description="Integrin alpha third immunoglobulin-like" evidence="18">
    <location>
        <begin position="862"/>
        <end position="1067"/>
    </location>
</feature>
<sequence length="1149" mass="127172">MKGVHLFLLGVEGREEGRESRGGQQRGRGRQTPTPQHSHRGGGAAAAGSRWAGLCVKQSTCWSSLRETCRTHADRGSAGNPVHLRGMKSATMSPRLFLCAVLAVYQGTRTCSGFNIDERFPVIKEGKTKGSLFGFSVALHEQQGVPNKYLLLTGAPKEKSNNLKDVNETGAVYSCPITTDATDCSRMDLVSTTDPSERVEGMWLGVTVASQRDQLKGRVLACGHRYVKIIKGVAEDQLKMIGKCYVRSNDLTYNTNDEWQTNTYQVCNPNNDMEVEGLCNMGISGGFTENDVYIGSPGSYEWQGNVHVTTTWWIPDPDNFWDTNTKNFGNIKRRHSYIGYSVLEEKKLLSQGEYTVVTGSPRDESKGSVMFGVMRDSDIKPGLIILGEQVGSYFGSSIAVTDLNNDNWNDLIVGAPFYFDRMKDQGGAVYIFMNENGLFQKKASMVLKGPAASAFGFAVAAIGDINQDGFQDFAVGAPFHETGKVYIWMGSKKGISEEPSQVIEGKSVGSGGFHTFGYSINGGIDMDGNSYPDILVGSLDDKVALLRARPVIHLTKNFTVEPYLVDPNKCPGSTPCITATLCLSFTLSNGNKDFKKETTVTYTVDADIERRRSSRVRFADNNDDKYTGTLSLPSSKKKCLTLKLIVVSPVSDKLEPVIFSLSLALQEQKPKTRRALQNLDSYPIISQEQKLTQRTEIHFQKECGSDNKCSSNLQLTAQFGDKDRIPFPRDGKFQKLQFNSNMRTIILMVNVTNIHTKVKPGEDAHQAMLNISIPDALSYAAVRSEDHDVQCSLDETLMCELGNPLKGNENVTLAIIFETSGFNLYTQEIMSELLLSTLSEQNDLTPVPVALLIEHTILPSFSIANPLVQTQFSGTVMGESAMANTSDVGSLVEFTFNVNMNGQPLGDMGTLAVEFEWPFEVANGKWLLYLTKIVVKGESEEECNPVEEVVNLLNLTLAGSRQKRIKRQIVVDDVNAARPYIVEPQAAITILSPRKETFLLECSKGTARCVTFSCPLRNMTNSAKIYVQSRLWNSTMLEDFSNALRIIVRGQATLKLITDKPTIRMDRQPIMFTVEIQPLEGVEVAYELPLWIIISAAVAGILLLGIIILILWKCGFFQRASRREMYEAKAQKAEMKIQPSETEKLTEDY</sequence>
<evidence type="ECO:0000256" key="9">
    <source>
        <dbReference type="ARBA" id="ARBA00023136"/>
    </source>
</evidence>
<evidence type="ECO:0000259" key="16">
    <source>
        <dbReference type="Pfam" id="PF08441"/>
    </source>
</evidence>
<comment type="similarity">
    <text evidence="2 14">Belongs to the integrin alpha chain family.</text>
</comment>
<dbReference type="Gene3D" id="2.60.40.1510">
    <property type="entry name" value="ntegrin, alpha v. Chain A, domain 3"/>
    <property type="match status" value="1"/>
</dbReference>
<dbReference type="InterPro" id="IPR013519">
    <property type="entry name" value="Int_alpha_beta-p"/>
</dbReference>
<dbReference type="PROSITE" id="PS00242">
    <property type="entry name" value="INTEGRIN_ALPHA"/>
    <property type="match status" value="1"/>
</dbReference>
<keyword evidence="20" id="KW-1185">Reference proteome</keyword>
<dbReference type="GO" id="GO:0007160">
    <property type="term" value="P:cell-matrix adhesion"/>
    <property type="evidence" value="ECO:0007669"/>
    <property type="project" value="TreeGrafter"/>
</dbReference>
<dbReference type="SUPFAM" id="SSF69179">
    <property type="entry name" value="Integrin domains"/>
    <property type="match status" value="3"/>
</dbReference>
<evidence type="ECO:0000256" key="3">
    <source>
        <dbReference type="ARBA" id="ARBA00022692"/>
    </source>
</evidence>
<evidence type="ECO:0000256" key="13">
    <source>
        <dbReference type="PROSITE-ProRule" id="PRU00803"/>
    </source>
</evidence>
<feature type="repeat" description="FG-GAP" evidence="13">
    <location>
        <begin position="501"/>
        <end position="563"/>
    </location>
</feature>
<dbReference type="PANTHER" id="PTHR23220">
    <property type="entry name" value="INTEGRIN ALPHA"/>
    <property type="match status" value="1"/>
</dbReference>
<evidence type="ECO:0000256" key="4">
    <source>
        <dbReference type="ARBA" id="ARBA00022729"/>
    </source>
</evidence>
<keyword evidence="7 14" id="KW-1133">Transmembrane helix</keyword>
<keyword evidence="10" id="KW-1015">Disulfide bond</keyword>
<evidence type="ECO:0000256" key="8">
    <source>
        <dbReference type="ARBA" id="ARBA00023037"/>
    </source>
</evidence>
<evidence type="ECO:0000259" key="18">
    <source>
        <dbReference type="Pfam" id="PF20806"/>
    </source>
</evidence>
<dbReference type="Gene3D" id="1.20.5.930">
    <property type="entry name" value="Bicelle-embedded integrin alpha(iib) transmembrane segment"/>
    <property type="match status" value="1"/>
</dbReference>
<dbReference type="GO" id="GO:0007229">
    <property type="term" value="P:integrin-mediated signaling pathway"/>
    <property type="evidence" value="ECO:0007669"/>
    <property type="project" value="UniProtKB-KW"/>
</dbReference>
<dbReference type="InterPro" id="IPR018184">
    <property type="entry name" value="Integrin_alpha_C_CS"/>
</dbReference>
<evidence type="ECO:0000256" key="10">
    <source>
        <dbReference type="ARBA" id="ARBA00023157"/>
    </source>
</evidence>
<keyword evidence="12" id="KW-0325">Glycoprotein</keyword>